<dbReference type="SUPFAM" id="SSF48008">
    <property type="entry name" value="GntR ligand-binding domain-like"/>
    <property type="match status" value="1"/>
</dbReference>
<evidence type="ECO:0000259" key="4">
    <source>
        <dbReference type="PROSITE" id="PS50949"/>
    </source>
</evidence>
<evidence type="ECO:0000256" key="2">
    <source>
        <dbReference type="ARBA" id="ARBA00023125"/>
    </source>
</evidence>
<dbReference type="Gene3D" id="1.10.10.10">
    <property type="entry name" value="Winged helix-like DNA-binding domain superfamily/Winged helix DNA-binding domain"/>
    <property type="match status" value="1"/>
</dbReference>
<dbReference type="RefSeq" id="WP_192567394.1">
    <property type="nucleotide sequence ID" value="NZ_JACZEP010000005.1"/>
</dbReference>
<keyword evidence="3" id="KW-0804">Transcription</keyword>
<evidence type="ECO:0000313" key="5">
    <source>
        <dbReference type="EMBL" id="MBE1206122.1"/>
    </source>
</evidence>
<dbReference type="Pfam" id="PF07729">
    <property type="entry name" value="FCD"/>
    <property type="match status" value="1"/>
</dbReference>
<dbReference type="Proteomes" id="UP000598227">
    <property type="component" value="Unassembled WGS sequence"/>
</dbReference>
<evidence type="ECO:0000256" key="3">
    <source>
        <dbReference type="ARBA" id="ARBA00023163"/>
    </source>
</evidence>
<organism evidence="5 6">
    <name type="scientific">Aminobacter carboxidus</name>
    <dbReference type="NCBI Taxonomy" id="376165"/>
    <lineage>
        <taxon>Bacteria</taxon>
        <taxon>Pseudomonadati</taxon>
        <taxon>Pseudomonadota</taxon>
        <taxon>Alphaproteobacteria</taxon>
        <taxon>Hyphomicrobiales</taxon>
        <taxon>Phyllobacteriaceae</taxon>
        <taxon>Aminobacter</taxon>
    </lineage>
</organism>
<dbReference type="PANTHER" id="PTHR43537:SF24">
    <property type="entry name" value="GLUCONATE OPERON TRANSCRIPTIONAL REPRESSOR"/>
    <property type="match status" value="1"/>
</dbReference>
<dbReference type="PANTHER" id="PTHR43537">
    <property type="entry name" value="TRANSCRIPTIONAL REGULATOR, GNTR FAMILY"/>
    <property type="match status" value="1"/>
</dbReference>
<dbReference type="InterPro" id="IPR036390">
    <property type="entry name" value="WH_DNA-bd_sf"/>
</dbReference>
<name>A0ABR9GR29_9HYPH</name>
<proteinExistence type="predicted"/>
<dbReference type="EMBL" id="JACZEP010000005">
    <property type="protein sequence ID" value="MBE1206122.1"/>
    <property type="molecule type" value="Genomic_DNA"/>
</dbReference>
<dbReference type="SMART" id="SM00895">
    <property type="entry name" value="FCD"/>
    <property type="match status" value="1"/>
</dbReference>
<dbReference type="SMART" id="SM00345">
    <property type="entry name" value="HTH_GNTR"/>
    <property type="match status" value="1"/>
</dbReference>
<dbReference type="InterPro" id="IPR000524">
    <property type="entry name" value="Tscrpt_reg_HTH_GntR"/>
</dbReference>
<evidence type="ECO:0000256" key="1">
    <source>
        <dbReference type="ARBA" id="ARBA00023015"/>
    </source>
</evidence>
<gene>
    <name evidence="5" type="ORF">IHE39_17645</name>
</gene>
<dbReference type="Gene3D" id="1.20.120.530">
    <property type="entry name" value="GntR ligand-binding domain-like"/>
    <property type="match status" value="1"/>
</dbReference>
<keyword evidence="2" id="KW-0238">DNA-binding</keyword>
<dbReference type="InterPro" id="IPR011711">
    <property type="entry name" value="GntR_C"/>
</dbReference>
<dbReference type="PROSITE" id="PS50949">
    <property type="entry name" value="HTH_GNTR"/>
    <property type="match status" value="1"/>
</dbReference>
<dbReference type="InterPro" id="IPR008920">
    <property type="entry name" value="TF_FadR/GntR_C"/>
</dbReference>
<dbReference type="InterPro" id="IPR036388">
    <property type="entry name" value="WH-like_DNA-bd_sf"/>
</dbReference>
<accession>A0ABR9GR29</accession>
<evidence type="ECO:0000313" key="6">
    <source>
        <dbReference type="Proteomes" id="UP000598227"/>
    </source>
</evidence>
<comment type="caution">
    <text evidence="5">The sequence shown here is derived from an EMBL/GenBank/DDBJ whole genome shotgun (WGS) entry which is preliminary data.</text>
</comment>
<protein>
    <submittedName>
        <fullName evidence="5">GntR family transcriptional regulator</fullName>
    </submittedName>
</protein>
<dbReference type="Pfam" id="PF00392">
    <property type="entry name" value="GntR"/>
    <property type="match status" value="1"/>
</dbReference>
<sequence>MDQFKKGPSLAEFKPIIVYNQRLADEVHRQILLAITGGIIAPSDRIVQEKLAAEFQISRTPVREALLRLEQEGVLVTAGRGGFALRLISDEDAREIYSARQSIEGYSARLLAEAKDEAAFERIAEVIRTEEARQVTTAAEYYEANKAIHRTFVSQTGNRYLLEMFDLMWNRSISFHVFASTMSGSALAESLRAHLDLLDAVHSGDGDVAARAMREHIAQGLDLQLNAMRAAGRNGKTQRQA</sequence>
<keyword evidence="6" id="KW-1185">Reference proteome</keyword>
<reference evidence="5 6" key="1">
    <citation type="submission" date="2020-09" db="EMBL/GenBank/DDBJ databases">
        <title>Draft Genome Sequence of Aminobacter carboxidus type strain DSM 1086, a soil Gram-negative carboxydobacterium.</title>
        <authorList>
            <person name="Turrini P."/>
            <person name="Tescari M."/>
            <person name="Artuso I."/>
            <person name="Lugli G.A."/>
            <person name="Frangipani E."/>
            <person name="Ventura M."/>
            <person name="Visca P."/>
        </authorList>
    </citation>
    <scope>NUCLEOTIDE SEQUENCE [LARGE SCALE GENOMIC DNA]</scope>
    <source>
        <strain evidence="5 6">DSM 1086</strain>
    </source>
</reference>
<dbReference type="PRINTS" id="PR00035">
    <property type="entry name" value="HTHGNTR"/>
</dbReference>
<keyword evidence="1" id="KW-0805">Transcription regulation</keyword>
<dbReference type="SUPFAM" id="SSF46785">
    <property type="entry name" value="Winged helix' DNA-binding domain"/>
    <property type="match status" value="1"/>
</dbReference>
<feature type="domain" description="HTH gntR-type" evidence="4">
    <location>
        <begin position="21"/>
        <end position="87"/>
    </location>
</feature>